<sequence>MAQLIGVTMMTDTKVLTAAEKLTTKGLYLFDKITVLTAEYNAVLAQLAAIELVANVKSGDTVTATTGKGEKAVSVTGVVLGVAEDEHGKQIKVQTGSGFDTSVYVFKQAQIVSVVPYVGLEAQASDEDVVMPTATPEFDAEVQQDA</sequence>
<keyword evidence="2" id="KW-1185">Reference proteome</keyword>
<organism evidence="1 2">
    <name type="scientific">Pseudomonas phage phiB1_1</name>
    <dbReference type="NCBI Taxonomy" id="2755402"/>
    <lineage>
        <taxon>Viruses</taxon>
        <taxon>Duplodnaviria</taxon>
        <taxon>Heunggongvirae</taxon>
        <taxon>Uroviricota</taxon>
        <taxon>Caudoviricetes</taxon>
        <taxon>Autographivirales</taxon>
        <taxon>Autoscriptoviridae</taxon>
        <taxon>Krylovirinae</taxon>
        <taxon>Torinorumvirus</taxon>
        <taxon>Torinorumvirus B11</taxon>
    </lineage>
</organism>
<evidence type="ECO:0000313" key="2">
    <source>
        <dbReference type="Proteomes" id="UP000515318"/>
    </source>
</evidence>
<dbReference type="EMBL" id="MT354570">
    <property type="protein sequence ID" value="QMP84035.1"/>
    <property type="molecule type" value="Genomic_DNA"/>
</dbReference>
<evidence type="ECO:0000313" key="1">
    <source>
        <dbReference type="EMBL" id="QMP84035.1"/>
    </source>
</evidence>
<protein>
    <submittedName>
        <fullName evidence="1">Uncharacterized protein</fullName>
    </submittedName>
</protein>
<accession>A0A7D7FAJ9</accession>
<gene>
    <name evidence="1" type="ORF">phiB1_1_08</name>
</gene>
<proteinExistence type="predicted"/>
<dbReference type="Proteomes" id="UP000515318">
    <property type="component" value="Segment"/>
</dbReference>
<name>A0A7D7FAJ9_9CAUD</name>
<reference evidence="1 2" key="1">
    <citation type="submission" date="2020-04" db="EMBL/GenBank/DDBJ databases">
        <authorList>
            <person name="Martino G."/>
            <person name="Holtappels D."/>
            <person name="Wagemans J."/>
            <person name="Lavigne R."/>
            <person name="Turina M."/>
            <person name="Ciuffo M."/>
        </authorList>
    </citation>
    <scope>NUCLEOTIDE SEQUENCE [LARGE SCALE GENOMIC DNA]</scope>
</reference>